<dbReference type="EMBL" id="MIKG01000030">
    <property type="protein sequence ID" value="RAO74197.1"/>
    <property type="molecule type" value="Genomic_DNA"/>
</dbReference>
<dbReference type="Proteomes" id="UP000249363">
    <property type="component" value="Unassembled WGS sequence"/>
</dbReference>
<evidence type="ECO:0000313" key="2">
    <source>
        <dbReference type="EMBL" id="RAO74197.1"/>
    </source>
</evidence>
<keyword evidence="3" id="KW-1185">Reference proteome</keyword>
<dbReference type="InterPro" id="IPR029058">
    <property type="entry name" value="AB_hydrolase_fold"/>
</dbReference>
<accession>A0A364LEH7</accession>
<dbReference type="PANTHER" id="PTHR11559">
    <property type="entry name" value="CARBOXYLESTERASE"/>
    <property type="match status" value="1"/>
</dbReference>
<dbReference type="InterPro" id="IPR050309">
    <property type="entry name" value="Type-B_Carboxylest/Lipase"/>
</dbReference>
<evidence type="ECO:0000313" key="3">
    <source>
        <dbReference type="Proteomes" id="UP000249363"/>
    </source>
</evidence>
<gene>
    <name evidence="2" type="ORF">BHQ10_010209</name>
</gene>
<evidence type="ECO:0000259" key="1">
    <source>
        <dbReference type="Pfam" id="PF00135"/>
    </source>
</evidence>
<sequence length="556" mass="62389">MSFKTPVSTCYTHIAGLGKLKGFEYSNGVRQYCGIPYAFLKKRWTRSTLKTSWNDDFHDGTVLGPSCPHPQSEEDDSDDLVPVPPATHFPIQPEVDELNGLVMNIVVPMASDAIIKKLPVMLYVHGGSLLYGGANLPIFDAVNLVSQSLELGIPIICVNFNYRVGLGGFLASQSIKRELEQDGFAGCGNFGFTDQQVAFQWVQKYIHHFGGEATRVTAVGESAGGISISHQMCAASPPVFHRAVCMSGLSVSIPAWSMDQHEELFIATCRHFGIDPADRSALDKLRDVPQQKLADETPIIQGVLSGTGNACLDNWFYAKDPLEIHPSPSWVQTFMLGDTYHEGVIFHLNIVDDSYDFIRHTMLQQIQDEEAVTQILTEYGITPGLSQEELIQRTEHMCGDAVFKIPNYATAKLSFEEKPGSTFHYHFDQLSRIKNQLEGTAYHAHELLYLFRNLENEFSAEEITMAKDFAASWIRFVNGEDPWASKTKDSAVNSRQWKVWGPNCQQSLKTETEDEEVRNYLRMERILAMGDGKLWTKWLMAVDALVNKRMRMGKNV</sequence>
<protein>
    <recommendedName>
        <fullName evidence="1">Carboxylesterase type B domain-containing protein</fullName>
    </recommendedName>
</protein>
<dbReference type="GeneID" id="63799423"/>
<comment type="caution">
    <text evidence="2">The sequence shown here is derived from an EMBL/GenBank/DDBJ whole genome shotgun (WGS) entry which is preliminary data.</text>
</comment>
<dbReference type="RefSeq" id="XP_040738711.1">
    <property type="nucleotide sequence ID" value="XM_040872814.1"/>
</dbReference>
<dbReference type="Pfam" id="PF00135">
    <property type="entry name" value="COesterase"/>
    <property type="match status" value="1"/>
</dbReference>
<organism evidence="2 3">
    <name type="scientific">Talaromyces amestolkiae</name>
    <dbReference type="NCBI Taxonomy" id="1196081"/>
    <lineage>
        <taxon>Eukaryota</taxon>
        <taxon>Fungi</taxon>
        <taxon>Dikarya</taxon>
        <taxon>Ascomycota</taxon>
        <taxon>Pezizomycotina</taxon>
        <taxon>Eurotiomycetes</taxon>
        <taxon>Eurotiomycetidae</taxon>
        <taxon>Eurotiales</taxon>
        <taxon>Trichocomaceae</taxon>
        <taxon>Talaromyces</taxon>
        <taxon>Talaromyces sect. Talaromyces</taxon>
    </lineage>
</organism>
<dbReference type="OrthoDB" id="6846267at2759"/>
<name>A0A364LEH7_TALAM</name>
<reference evidence="2 3" key="1">
    <citation type="journal article" date="2017" name="Biotechnol. Biofuels">
        <title>Differential beta-glucosidase expression as a function of carbon source availability in Talaromyces amestolkiae: a genomic and proteomic approach.</title>
        <authorList>
            <person name="de Eugenio L.I."/>
            <person name="Mendez-Liter J.A."/>
            <person name="Nieto-Dominguez M."/>
            <person name="Alonso L."/>
            <person name="Gil-Munoz J."/>
            <person name="Barriuso J."/>
            <person name="Prieto A."/>
            <person name="Martinez M.J."/>
        </authorList>
    </citation>
    <scope>NUCLEOTIDE SEQUENCE [LARGE SCALE GENOMIC DNA]</scope>
    <source>
        <strain evidence="2 3">CIB</strain>
    </source>
</reference>
<dbReference type="SUPFAM" id="SSF53474">
    <property type="entry name" value="alpha/beta-Hydrolases"/>
    <property type="match status" value="1"/>
</dbReference>
<proteinExistence type="predicted"/>
<dbReference type="STRING" id="1196081.A0A364LEH7"/>
<dbReference type="Gene3D" id="3.40.50.1820">
    <property type="entry name" value="alpha/beta hydrolase"/>
    <property type="match status" value="1"/>
</dbReference>
<dbReference type="AlphaFoldDB" id="A0A364LEH7"/>
<dbReference type="InterPro" id="IPR002018">
    <property type="entry name" value="CarbesteraseB"/>
</dbReference>
<feature type="domain" description="Carboxylesterase type B" evidence="1">
    <location>
        <begin position="17"/>
        <end position="524"/>
    </location>
</feature>